<sequence>MSPQKILVLGPSWLGDMVMAQKLFKAIKNHYPKSELHVASPIWTIPLVSRMPEVDKPIPLPFSHGELNLVKRYQLGKSLRIEGYTQAIILTNSFKSALIPLFANIPKRTGFLGEMRFGLINDRIKKDKSLYRTVDQFLALAPKNKNVKTSLLTCLISKPHEARKFLKGKLKISDKILGIAPGAEYGEAKRWPVEHFAKVAIKAIDKGWKVILLGSANDHDLGRSLDQLTKNKVINLIGKTKLEEVIDVMSICNSFLSNDSGLMHVAASMGIKQVAIFGSSDPKKTPPLSRHAEIMYLSLSCSPCFERSCPLQHTNCLKNIKPEEVIRKVI</sequence>
<dbReference type="KEGG" id="mrk:FIT61_02000"/>
<accession>A0AAE6FSK4</accession>
<keyword evidence="2" id="KW-0808">Transferase</keyword>
<keyword evidence="7" id="KW-1185">Reference proteome</keyword>
<dbReference type="GO" id="GO:0009244">
    <property type="term" value="P:lipopolysaccharide core region biosynthetic process"/>
    <property type="evidence" value="ECO:0007669"/>
    <property type="project" value="TreeGrafter"/>
</dbReference>
<evidence type="ECO:0000313" key="6">
    <source>
        <dbReference type="EMBL" id="QDD13248.1"/>
    </source>
</evidence>
<dbReference type="EC" id="2.4.99.24" evidence="4"/>
<protein>
    <recommendedName>
        <fullName evidence="4">lipopolysaccharide heptosyltransferase II</fullName>
        <ecNumber evidence="4">2.4.99.24</ecNumber>
    </recommendedName>
</protein>
<dbReference type="Pfam" id="PF01075">
    <property type="entry name" value="Glyco_transf_9"/>
    <property type="match status" value="1"/>
</dbReference>
<dbReference type="GO" id="GO:0005829">
    <property type="term" value="C:cytosol"/>
    <property type="evidence" value="ECO:0007669"/>
    <property type="project" value="TreeGrafter"/>
</dbReference>
<comment type="catalytic activity">
    <reaction evidence="5">
        <text>an L-alpha-D-Hep-(1-&gt;5)-[alpha-Kdo-(2-&gt;4)]-alpha-Kdo-(2-&gt;6)-lipid A + ADP-L-glycero-beta-D-manno-heptose = an L-alpha-D-Hep-(1-&gt;3)-L-alpha-D-Hep-(1-&gt;5)-[alpha-Kdo-(2-&gt;4)]-alpha-Kdo-(2-&gt;6)-lipid A + ADP + H(+)</text>
        <dbReference type="Rhea" id="RHEA:74071"/>
        <dbReference type="ChEBI" id="CHEBI:15378"/>
        <dbReference type="ChEBI" id="CHEBI:61506"/>
        <dbReference type="ChEBI" id="CHEBI:193068"/>
        <dbReference type="ChEBI" id="CHEBI:193069"/>
        <dbReference type="ChEBI" id="CHEBI:456216"/>
        <dbReference type="EC" id="2.4.99.24"/>
    </reaction>
</comment>
<evidence type="ECO:0000256" key="5">
    <source>
        <dbReference type="ARBA" id="ARBA00047503"/>
    </source>
</evidence>
<dbReference type="PANTHER" id="PTHR30160:SF7">
    <property type="entry name" value="ADP-HEPTOSE--LPS HEPTOSYLTRANSFERASE 2"/>
    <property type="match status" value="1"/>
</dbReference>
<dbReference type="InterPro" id="IPR051199">
    <property type="entry name" value="LPS_LOS_Heptosyltrfase"/>
</dbReference>
<keyword evidence="1" id="KW-0328">Glycosyltransferase</keyword>
<dbReference type="AlphaFoldDB" id="A0AAE6FSK4"/>
<gene>
    <name evidence="6" type="primary">waaF</name>
    <name evidence="6" type="ORF">FIT61_02000</name>
</gene>
<evidence type="ECO:0000313" key="7">
    <source>
        <dbReference type="Proteomes" id="UP000312102"/>
    </source>
</evidence>
<evidence type="ECO:0000256" key="1">
    <source>
        <dbReference type="ARBA" id="ARBA00022676"/>
    </source>
</evidence>
<dbReference type="InterPro" id="IPR011910">
    <property type="entry name" value="RfaF"/>
</dbReference>
<dbReference type="EMBL" id="CP040986">
    <property type="protein sequence ID" value="QDD13248.1"/>
    <property type="molecule type" value="Genomic_DNA"/>
</dbReference>
<dbReference type="GO" id="GO:0008713">
    <property type="term" value="F:ADP-heptose-lipopolysaccharide heptosyltransferase activity"/>
    <property type="evidence" value="ECO:0007669"/>
    <property type="project" value="UniProtKB-EC"/>
</dbReference>
<organism evidence="6 7">
    <name type="scientific">Candidatus Methylopumilus rimovensis</name>
    <dbReference type="NCBI Taxonomy" id="2588535"/>
    <lineage>
        <taxon>Bacteria</taxon>
        <taxon>Pseudomonadati</taxon>
        <taxon>Pseudomonadota</taxon>
        <taxon>Betaproteobacteria</taxon>
        <taxon>Nitrosomonadales</taxon>
        <taxon>Methylophilaceae</taxon>
        <taxon>Candidatus Methylopumilus</taxon>
    </lineage>
</organism>
<evidence type="ECO:0000256" key="4">
    <source>
        <dbReference type="ARBA" id="ARBA00044042"/>
    </source>
</evidence>
<dbReference type="CDD" id="cd03789">
    <property type="entry name" value="GT9_LPS_heptosyltransferase"/>
    <property type="match status" value="1"/>
</dbReference>
<dbReference type="FunFam" id="3.40.50.2000:FF:000023">
    <property type="entry name" value="ADP-heptose--LPS heptosyltransferase II"/>
    <property type="match status" value="1"/>
</dbReference>
<evidence type="ECO:0000256" key="2">
    <source>
        <dbReference type="ARBA" id="ARBA00022679"/>
    </source>
</evidence>
<dbReference type="Gene3D" id="3.40.50.2000">
    <property type="entry name" value="Glycogen Phosphorylase B"/>
    <property type="match status" value="2"/>
</dbReference>
<name>A0AAE6FSK4_9PROT</name>
<dbReference type="PANTHER" id="PTHR30160">
    <property type="entry name" value="TETRAACYLDISACCHARIDE 4'-KINASE-RELATED"/>
    <property type="match status" value="1"/>
</dbReference>
<dbReference type="InterPro" id="IPR002201">
    <property type="entry name" value="Glyco_trans_9"/>
</dbReference>
<dbReference type="NCBIfam" id="TIGR02195">
    <property type="entry name" value="heptsyl_trn_II"/>
    <property type="match status" value="1"/>
</dbReference>
<comment type="similarity">
    <text evidence="3">Belongs to the glycosyltransferase 9 family.</text>
</comment>
<reference evidence="6 7" key="1">
    <citation type="journal article" date="2019" name="ISME J.">
        <title>Evolution in action: habitat transition from sediment to the pelagial leads to genome streamlining in Methylophilaceae.</title>
        <authorList>
            <person name="Salcher M."/>
            <person name="Schaefle D."/>
            <person name="Kaspar M."/>
            <person name="Neuenschwander S.M."/>
            <person name="Ghai R."/>
        </authorList>
    </citation>
    <scope>NUCLEOTIDE SEQUENCE [LARGE SCALE GENOMIC DNA]</scope>
    <source>
        <strain evidence="6 7">MMS-RI-1</strain>
    </source>
</reference>
<proteinExistence type="inferred from homology"/>
<dbReference type="Proteomes" id="UP000312102">
    <property type="component" value="Chromosome"/>
</dbReference>
<dbReference type="SUPFAM" id="SSF53756">
    <property type="entry name" value="UDP-Glycosyltransferase/glycogen phosphorylase"/>
    <property type="match status" value="1"/>
</dbReference>
<evidence type="ECO:0000256" key="3">
    <source>
        <dbReference type="ARBA" id="ARBA00043995"/>
    </source>
</evidence>